<comment type="subcellular location">
    <subcellularLocation>
        <location evidence="1">Membrane</location>
        <topology evidence="1">Multi-pass membrane protein</topology>
    </subcellularLocation>
</comment>
<proteinExistence type="predicted"/>
<feature type="domain" description="Cytochrome oxidase subunit II transmembrane region profile" evidence="3">
    <location>
        <begin position="1"/>
        <end position="36"/>
    </location>
</feature>
<evidence type="ECO:0000256" key="2">
    <source>
        <dbReference type="SAM" id="Phobius"/>
    </source>
</evidence>
<name>A0ABP7H2Y2_9MICO</name>
<evidence type="ECO:0000259" key="3">
    <source>
        <dbReference type="PROSITE" id="PS50999"/>
    </source>
</evidence>
<accession>A0ABP7H2Y2</accession>
<reference evidence="5" key="1">
    <citation type="journal article" date="2019" name="Int. J. Syst. Evol. Microbiol.">
        <title>The Global Catalogue of Microorganisms (GCM) 10K type strain sequencing project: providing services to taxonomists for standard genome sequencing and annotation.</title>
        <authorList>
            <consortium name="The Broad Institute Genomics Platform"/>
            <consortium name="The Broad Institute Genome Sequencing Center for Infectious Disease"/>
            <person name="Wu L."/>
            <person name="Ma J."/>
        </authorList>
    </citation>
    <scope>NUCLEOTIDE SEQUENCE [LARGE SCALE GENOMIC DNA]</scope>
    <source>
        <strain evidence="5">JCM 16950</strain>
    </source>
</reference>
<dbReference type="RefSeq" id="WP_344785180.1">
    <property type="nucleotide sequence ID" value="NZ_BAABAF010000013.1"/>
</dbReference>
<keyword evidence="2" id="KW-0472">Membrane</keyword>
<comment type="caution">
    <text evidence="4">The sequence shown here is derived from an EMBL/GenBank/DDBJ whole genome shotgun (WGS) entry which is preliminary data.</text>
</comment>
<dbReference type="PROSITE" id="PS50999">
    <property type="entry name" value="COX2_TM"/>
    <property type="match status" value="1"/>
</dbReference>
<keyword evidence="2" id="KW-1133">Transmembrane helix</keyword>
<evidence type="ECO:0000313" key="4">
    <source>
        <dbReference type="EMBL" id="GAA3777065.1"/>
    </source>
</evidence>
<evidence type="ECO:0000256" key="1">
    <source>
        <dbReference type="ARBA" id="ARBA00004141"/>
    </source>
</evidence>
<gene>
    <name evidence="4" type="ORF">GCM10022240_30620</name>
</gene>
<keyword evidence="5" id="KW-1185">Reference proteome</keyword>
<evidence type="ECO:0000313" key="5">
    <source>
        <dbReference type="Proteomes" id="UP001500540"/>
    </source>
</evidence>
<dbReference type="Proteomes" id="UP001500540">
    <property type="component" value="Unassembled WGS sequence"/>
</dbReference>
<sequence length="62" mass="7151">MDNFWVAALWSLIPTVVLLGILFFLLRTVIRMDRSERRAYSKIQAEERAKRGLPPLPPIAGR</sequence>
<dbReference type="EMBL" id="BAABAF010000013">
    <property type="protein sequence ID" value="GAA3777065.1"/>
    <property type="molecule type" value="Genomic_DNA"/>
</dbReference>
<keyword evidence="2" id="KW-0812">Transmembrane</keyword>
<protein>
    <recommendedName>
        <fullName evidence="3">Cytochrome oxidase subunit II transmembrane region profile domain-containing protein</fullName>
    </recommendedName>
</protein>
<dbReference type="InterPro" id="IPR011759">
    <property type="entry name" value="Cyt_c_oxidase_su2_TM_dom"/>
</dbReference>
<organism evidence="4 5">
    <name type="scientific">Microbacterium kribbense</name>
    <dbReference type="NCBI Taxonomy" id="433645"/>
    <lineage>
        <taxon>Bacteria</taxon>
        <taxon>Bacillati</taxon>
        <taxon>Actinomycetota</taxon>
        <taxon>Actinomycetes</taxon>
        <taxon>Micrococcales</taxon>
        <taxon>Microbacteriaceae</taxon>
        <taxon>Microbacterium</taxon>
    </lineage>
</organism>
<feature type="transmembrane region" description="Helical" evidence="2">
    <location>
        <begin position="6"/>
        <end position="30"/>
    </location>
</feature>